<evidence type="ECO:0000256" key="1">
    <source>
        <dbReference type="ARBA" id="ARBA00005306"/>
    </source>
</evidence>
<evidence type="ECO:0000256" key="10">
    <source>
        <dbReference type="ARBA" id="ARBA00047913"/>
    </source>
</evidence>
<evidence type="ECO:0000259" key="12">
    <source>
        <dbReference type="SMART" id="SM00845"/>
    </source>
</evidence>
<evidence type="ECO:0000256" key="9">
    <source>
        <dbReference type="ARBA" id="ARBA00047380"/>
    </source>
</evidence>
<protein>
    <recommendedName>
        <fullName evidence="3 11">Aspartyl/glutamyl-tRNA(Asn/Gln) amidotransferase subunit B</fullName>
        <shortName evidence="11">Asp/Glu-ADT subunit B</shortName>
        <ecNumber evidence="11">6.3.5.-</ecNumber>
    </recommendedName>
</protein>
<dbReference type="InterPro" id="IPR018027">
    <property type="entry name" value="Asn/Gln_amidotransferase"/>
</dbReference>
<dbReference type="GO" id="GO:0005524">
    <property type="term" value="F:ATP binding"/>
    <property type="evidence" value="ECO:0007669"/>
    <property type="project" value="UniProtKB-KW"/>
</dbReference>
<dbReference type="Pfam" id="PF02637">
    <property type="entry name" value="GatB_Yqey"/>
    <property type="match status" value="1"/>
</dbReference>
<dbReference type="SMART" id="SM00845">
    <property type="entry name" value="GatB_Yqey"/>
    <property type="match status" value="1"/>
</dbReference>
<dbReference type="Gene3D" id="1.10.10.410">
    <property type="match status" value="1"/>
</dbReference>
<organism evidence="13 14">
    <name type="scientific">Variovorax paradoxus</name>
    <dbReference type="NCBI Taxonomy" id="34073"/>
    <lineage>
        <taxon>Bacteria</taxon>
        <taxon>Pseudomonadati</taxon>
        <taxon>Pseudomonadota</taxon>
        <taxon>Betaproteobacteria</taxon>
        <taxon>Burkholderiales</taxon>
        <taxon>Comamonadaceae</taxon>
        <taxon>Variovorax</taxon>
    </lineage>
</organism>
<dbReference type="PANTHER" id="PTHR11659:SF0">
    <property type="entry name" value="GLUTAMYL-TRNA(GLN) AMIDOTRANSFERASE SUBUNIT B, MITOCHONDRIAL"/>
    <property type="match status" value="1"/>
</dbReference>
<dbReference type="PANTHER" id="PTHR11659">
    <property type="entry name" value="GLUTAMYL-TRNA GLN AMIDOTRANSFERASE SUBUNIT B MITOCHONDRIAL AND PROKARYOTIC PET112-RELATED"/>
    <property type="match status" value="1"/>
</dbReference>
<evidence type="ECO:0000256" key="3">
    <source>
        <dbReference type="ARBA" id="ARBA00016923"/>
    </source>
</evidence>
<dbReference type="InterPro" id="IPR017958">
    <property type="entry name" value="Gln-tRNA_amidoTrfase_suB_CS"/>
</dbReference>
<dbReference type="Gene3D" id="1.10.150.380">
    <property type="entry name" value="GatB domain, N-terminal subdomain"/>
    <property type="match status" value="1"/>
</dbReference>
<dbReference type="GO" id="GO:0050567">
    <property type="term" value="F:glutaminyl-tRNA synthase (glutamine-hydrolyzing) activity"/>
    <property type="evidence" value="ECO:0007669"/>
    <property type="project" value="UniProtKB-UniRule"/>
</dbReference>
<evidence type="ECO:0000256" key="11">
    <source>
        <dbReference type="HAMAP-Rule" id="MF_00121"/>
    </source>
</evidence>
<dbReference type="FunFam" id="1.10.10.410:FF:000001">
    <property type="entry name" value="Aspartyl/glutamyl-tRNA(Asn/Gln) amidotransferase subunit B"/>
    <property type="match status" value="1"/>
</dbReference>
<evidence type="ECO:0000313" key="14">
    <source>
        <dbReference type="Proteomes" id="UP000326780"/>
    </source>
</evidence>
<dbReference type="InterPro" id="IPR042114">
    <property type="entry name" value="GatB_C_1"/>
</dbReference>
<dbReference type="InterPro" id="IPR017959">
    <property type="entry name" value="Asn/Gln-tRNA_amidoTrfase_suB/E"/>
</dbReference>
<feature type="domain" description="Asn/Gln amidotransferase" evidence="12">
    <location>
        <begin position="349"/>
        <end position="510"/>
    </location>
</feature>
<evidence type="ECO:0000256" key="7">
    <source>
        <dbReference type="ARBA" id="ARBA00022917"/>
    </source>
</evidence>
<evidence type="ECO:0000256" key="6">
    <source>
        <dbReference type="ARBA" id="ARBA00022840"/>
    </source>
</evidence>
<dbReference type="RefSeq" id="WP_153281121.1">
    <property type="nucleotide sequence ID" value="NZ_CP045644.1"/>
</dbReference>
<gene>
    <name evidence="11 13" type="primary">gatB</name>
    <name evidence="13" type="ORF">GFK26_05555</name>
</gene>
<comment type="catalytic activity">
    <reaction evidence="9 11">
        <text>L-aspartyl-tRNA(Asn) + L-glutamine + ATP + H2O = L-asparaginyl-tRNA(Asn) + L-glutamate + ADP + phosphate + 2 H(+)</text>
        <dbReference type="Rhea" id="RHEA:14513"/>
        <dbReference type="Rhea" id="RHEA-COMP:9674"/>
        <dbReference type="Rhea" id="RHEA-COMP:9677"/>
        <dbReference type="ChEBI" id="CHEBI:15377"/>
        <dbReference type="ChEBI" id="CHEBI:15378"/>
        <dbReference type="ChEBI" id="CHEBI:29985"/>
        <dbReference type="ChEBI" id="CHEBI:30616"/>
        <dbReference type="ChEBI" id="CHEBI:43474"/>
        <dbReference type="ChEBI" id="CHEBI:58359"/>
        <dbReference type="ChEBI" id="CHEBI:78515"/>
        <dbReference type="ChEBI" id="CHEBI:78516"/>
        <dbReference type="ChEBI" id="CHEBI:456216"/>
    </reaction>
</comment>
<dbReference type="EMBL" id="CP045644">
    <property type="protein sequence ID" value="QFZ82259.1"/>
    <property type="molecule type" value="Genomic_DNA"/>
</dbReference>
<keyword evidence="13" id="KW-0808">Transferase</keyword>
<evidence type="ECO:0000256" key="4">
    <source>
        <dbReference type="ARBA" id="ARBA00022598"/>
    </source>
</evidence>
<comment type="subunit">
    <text evidence="2 11">Heterotrimer of A, B and C subunits.</text>
</comment>
<comment type="catalytic activity">
    <reaction evidence="10 11">
        <text>L-glutamyl-tRNA(Gln) + L-glutamine + ATP + H2O = L-glutaminyl-tRNA(Gln) + L-glutamate + ADP + phosphate + H(+)</text>
        <dbReference type="Rhea" id="RHEA:17521"/>
        <dbReference type="Rhea" id="RHEA-COMP:9681"/>
        <dbReference type="Rhea" id="RHEA-COMP:9684"/>
        <dbReference type="ChEBI" id="CHEBI:15377"/>
        <dbReference type="ChEBI" id="CHEBI:15378"/>
        <dbReference type="ChEBI" id="CHEBI:29985"/>
        <dbReference type="ChEBI" id="CHEBI:30616"/>
        <dbReference type="ChEBI" id="CHEBI:43474"/>
        <dbReference type="ChEBI" id="CHEBI:58359"/>
        <dbReference type="ChEBI" id="CHEBI:78520"/>
        <dbReference type="ChEBI" id="CHEBI:78521"/>
        <dbReference type="ChEBI" id="CHEBI:456216"/>
    </reaction>
</comment>
<keyword evidence="4 11" id="KW-0436">Ligase</keyword>
<dbReference type="HAMAP" id="MF_00121">
    <property type="entry name" value="GatB"/>
    <property type="match status" value="1"/>
</dbReference>
<dbReference type="InterPro" id="IPR014746">
    <property type="entry name" value="Gln_synth/guanido_kin_cat_dom"/>
</dbReference>
<dbReference type="NCBIfam" id="NF004014">
    <property type="entry name" value="PRK05477.1-4"/>
    <property type="match status" value="1"/>
</dbReference>
<keyword evidence="7 11" id="KW-0648">Protein biosynthesis</keyword>
<evidence type="ECO:0000256" key="2">
    <source>
        <dbReference type="ARBA" id="ARBA00011123"/>
    </source>
</evidence>
<comment type="similarity">
    <text evidence="1 11">Belongs to the GatB/GatE family. GatB subfamily.</text>
</comment>
<keyword evidence="6 11" id="KW-0067">ATP-binding</keyword>
<dbReference type="AlphaFoldDB" id="A0A5Q0LYK3"/>
<dbReference type="Pfam" id="PF02934">
    <property type="entry name" value="GatB_N"/>
    <property type="match status" value="1"/>
</dbReference>
<dbReference type="InterPro" id="IPR004413">
    <property type="entry name" value="GatB"/>
</dbReference>
<proteinExistence type="inferred from homology"/>
<dbReference type="GO" id="GO:0006412">
    <property type="term" value="P:translation"/>
    <property type="evidence" value="ECO:0007669"/>
    <property type="project" value="UniProtKB-UniRule"/>
</dbReference>
<dbReference type="GO" id="GO:0016740">
    <property type="term" value="F:transferase activity"/>
    <property type="evidence" value="ECO:0007669"/>
    <property type="project" value="UniProtKB-KW"/>
</dbReference>
<accession>A0A5Q0LYK3</accession>
<evidence type="ECO:0000256" key="5">
    <source>
        <dbReference type="ARBA" id="ARBA00022741"/>
    </source>
</evidence>
<evidence type="ECO:0000313" key="13">
    <source>
        <dbReference type="EMBL" id="QFZ82259.1"/>
    </source>
</evidence>
<dbReference type="FunFam" id="1.10.150.380:FF:000001">
    <property type="entry name" value="Aspartyl/glutamyl-tRNA(Asn/Gln) amidotransferase subunit B"/>
    <property type="match status" value="1"/>
</dbReference>
<dbReference type="NCBIfam" id="NF004012">
    <property type="entry name" value="PRK05477.1-2"/>
    <property type="match status" value="1"/>
</dbReference>
<dbReference type="EC" id="6.3.5.-" evidence="11"/>
<dbReference type="PROSITE" id="PS01234">
    <property type="entry name" value="GATB"/>
    <property type="match status" value="1"/>
</dbReference>
<dbReference type="InterPro" id="IPR023168">
    <property type="entry name" value="GatB_Yqey_C_2"/>
</dbReference>
<dbReference type="SUPFAM" id="SSF89095">
    <property type="entry name" value="GatB/YqeY motif"/>
    <property type="match status" value="1"/>
</dbReference>
<dbReference type="GO" id="GO:0070681">
    <property type="term" value="P:glutaminyl-tRNAGln biosynthesis via transamidation"/>
    <property type="evidence" value="ECO:0007669"/>
    <property type="project" value="TreeGrafter"/>
</dbReference>
<name>A0A5Q0LYK3_VARPD</name>
<evidence type="ECO:0000256" key="8">
    <source>
        <dbReference type="ARBA" id="ARBA00024799"/>
    </source>
</evidence>
<dbReference type="SUPFAM" id="SSF55931">
    <property type="entry name" value="Glutamine synthetase/guanido kinase"/>
    <property type="match status" value="1"/>
</dbReference>
<dbReference type="Proteomes" id="UP000326780">
    <property type="component" value="Chromosome"/>
</dbReference>
<keyword evidence="5 11" id="KW-0547">Nucleotide-binding</keyword>
<dbReference type="NCBIfam" id="TIGR00133">
    <property type="entry name" value="gatB"/>
    <property type="match status" value="1"/>
</dbReference>
<dbReference type="InterPro" id="IPR006075">
    <property type="entry name" value="Asn/Gln-tRNA_Trfase_suB/E_cat"/>
</dbReference>
<comment type="function">
    <text evidence="8 11">Allows the formation of correctly charged Asn-tRNA(Asn) or Gln-tRNA(Gln) through the transamidation of misacylated Asp-tRNA(Asn) or Glu-tRNA(Gln) in organisms which lack either or both of asparaginyl-tRNA or glutaminyl-tRNA synthetases. The reaction takes place in the presence of glutamine and ATP through an activated phospho-Asp-tRNA(Asn) or phospho-Glu-tRNA(Gln).</text>
</comment>
<reference evidence="13 14" key="1">
    <citation type="submission" date="2019-10" db="EMBL/GenBank/DDBJ databases">
        <title>Complete genome sequence of Variovorax paradoxus 5C-2.</title>
        <authorList>
            <person name="Gogoleva N.E."/>
            <person name="Balkin A.S."/>
        </authorList>
    </citation>
    <scope>NUCLEOTIDE SEQUENCE [LARGE SCALE GENOMIC DNA]</scope>
    <source>
        <strain evidence="13 14">5C-2</strain>
    </source>
</reference>
<dbReference type="InterPro" id="IPR003789">
    <property type="entry name" value="Asn/Gln_tRNA_amidoTrase-B-like"/>
</dbReference>
<sequence length="511" mass="55607">MSDNTAVNTFEAQQQGRPTGPLVRGYEVIIGFETHAQLSTNSKIFSRASTAFGAEPNTQACAVDLALPGTLPVMNKGAVERAIKLGLALGSHIAPRSVFARKNYFYPDLPKGYQISQFEIPVVQGGAVSFFLGEEKKTVRLVRAHLEEDAGKSLHEDFIGQSGIDLNRAGTPLLEIVTEPDMRSTAEAVAYARELHKIVTWIGICDGNMQEGSFRCDANVSVRKPGDKLGTRREIKNLNSFKFMQQAIDYEINSQIDELEDGRAIQQATVLFDPATGETRTMRTKEDAADYRYFPDPDLPPLVVAAEWIERVRATMPELPRATAERYVRDHGLSEYDAAQLTQSAALARYFDDAVTAGATPKLASNWITGEMARRLNASGANVSDSPVQAIALAGLIRHISSGAISNSAARQVFDALWTRELNPTLVGGSFEQMDAMFTAYFEAKGLTQMNDTGALDKILDEVIAKNAKNVEEYRGGKEKALNGLVGQVMKASGGKANPAQVTELLKAKLG</sequence>